<feature type="binding site" evidence="6">
    <location>
        <position position="56"/>
    </location>
    <ligand>
        <name>Zn(2+)</name>
        <dbReference type="ChEBI" id="CHEBI:29105"/>
        <label>1</label>
    </ligand>
</feature>
<dbReference type="InterPro" id="IPR050138">
    <property type="entry name" value="DHOase/Allantoinase_Hydrolase"/>
</dbReference>
<evidence type="ECO:0000313" key="8">
    <source>
        <dbReference type="EMBL" id="AOZ72621.1"/>
    </source>
</evidence>
<keyword evidence="3 6" id="KW-0479">Metal-binding</keyword>
<gene>
    <name evidence="6" type="primary">pyrC</name>
    <name evidence="8" type="ORF">BK816_04345</name>
</gene>
<dbReference type="KEGG" id="avu:BK816_04345"/>
<comment type="similarity">
    <text evidence="2 6">Belongs to the metallo-dependent hydrolases superfamily. DHOase family. Class I DHOase subfamily.</text>
</comment>
<dbReference type="PANTHER" id="PTHR43668:SF2">
    <property type="entry name" value="ALLANTOINASE"/>
    <property type="match status" value="1"/>
</dbReference>
<dbReference type="InterPro" id="IPR032466">
    <property type="entry name" value="Metal_Hydrolase"/>
</dbReference>
<dbReference type="EC" id="3.5.2.3" evidence="6"/>
<feature type="binding site" evidence="6">
    <location>
        <begin position="321"/>
        <end position="322"/>
    </location>
    <ligand>
        <name>substrate</name>
    </ligand>
</feature>
<organism evidence="8 9">
    <name type="scientific">Boudabousia tangfeifanii</name>
    <dbReference type="NCBI Taxonomy" id="1912795"/>
    <lineage>
        <taxon>Bacteria</taxon>
        <taxon>Bacillati</taxon>
        <taxon>Actinomycetota</taxon>
        <taxon>Actinomycetes</taxon>
        <taxon>Actinomycetales</taxon>
        <taxon>Actinomycetaceae</taxon>
        <taxon>Boudabousia</taxon>
    </lineage>
</organism>
<keyword evidence="4 6" id="KW-0378">Hydrolase</keyword>
<evidence type="ECO:0000256" key="3">
    <source>
        <dbReference type="ARBA" id="ARBA00022723"/>
    </source>
</evidence>
<dbReference type="NCBIfam" id="TIGR00857">
    <property type="entry name" value="pyrC_multi"/>
    <property type="match status" value="1"/>
</dbReference>
<evidence type="ECO:0000256" key="2">
    <source>
        <dbReference type="ARBA" id="ARBA00010286"/>
    </source>
</evidence>
<reference evidence="8 9" key="1">
    <citation type="submission" date="2016-10" db="EMBL/GenBank/DDBJ databases">
        <title>Actinomyces aegypiusis sp. nov., isolated from the Aegypius monachus in Qinghai Tibet Plateau China.</title>
        <authorList>
            <person name="Wang Y."/>
        </authorList>
    </citation>
    <scope>NUCLEOTIDE SEQUENCE [LARGE SCALE GENOMIC DNA]</scope>
    <source>
        <strain evidence="8 9">VUL4_3</strain>
    </source>
</reference>
<sequence length="432" mass="45666">MNNYVFTGAQILDGPATDIAIQDGKIVALGEDAKDFSGPRIDAGGLVALPGLVDLHCHLRQPGMDAAETVYTGTRAAAAGGYTCVYAMANTNPVGDNALVIEKVLDLGEAAGFVEVRPIGAVSKGLEGKSLSAMGSMAASRAKVRVFSDDGKCVSDSALMRRALEYAKGLDAVIAQHAQEPTLTATAQMNEGVVSGELGLAGWPAAAEESIIARDILLAKHLDARVHVCHLSTAGSVELVRWAKAQGIKITAEATPHHLSLSEELARTFDPRYKVNPPLRTQADIEAVRDGLADGTIDIVGTDHAPHPAATKECPWDEAAFGMTGLETALPIIIKTMVQTGRMNWADVARVLSYTPARIGSNPNQGLPIAVGNPANLALVDPTVVRVVNPDEQYTKSRNCPYIGMELPGQVMYTAYRGKLTVKAGKVQEDQQ</sequence>
<name>A0A1D9MJU9_9ACTO</name>
<dbReference type="InterPro" id="IPR024403">
    <property type="entry name" value="DHOase_cat"/>
</dbReference>
<feature type="binding site" evidence="6">
    <location>
        <position position="90"/>
    </location>
    <ligand>
        <name>substrate</name>
    </ligand>
</feature>
<comment type="pathway">
    <text evidence="6">Pyrimidine metabolism; UMP biosynthesis via de novo pathway; (S)-dihydroorotate from bicarbonate: step 3/3.</text>
</comment>
<feature type="binding site" evidence="6">
    <location>
        <begin position="58"/>
        <end position="60"/>
    </location>
    <ligand>
        <name>substrate</name>
    </ligand>
</feature>
<dbReference type="GO" id="GO:0004038">
    <property type="term" value="F:allantoinase activity"/>
    <property type="evidence" value="ECO:0007669"/>
    <property type="project" value="TreeGrafter"/>
</dbReference>
<dbReference type="Proteomes" id="UP000176288">
    <property type="component" value="Chromosome"/>
</dbReference>
<dbReference type="SUPFAM" id="SSF51556">
    <property type="entry name" value="Metallo-dependent hydrolases"/>
    <property type="match status" value="1"/>
</dbReference>
<evidence type="ECO:0000256" key="4">
    <source>
        <dbReference type="ARBA" id="ARBA00022801"/>
    </source>
</evidence>
<dbReference type="InterPro" id="IPR004722">
    <property type="entry name" value="DHOase"/>
</dbReference>
<dbReference type="AlphaFoldDB" id="A0A1D9MJU9"/>
<dbReference type="NCBIfam" id="NF006836">
    <property type="entry name" value="PRK09357.1-1"/>
    <property type="match status" value="1"/>
</dbReference>
<dbReference type="EMBL" id="CP017812">
    <property type="protein sequence ID" value="AOZ72621.1"/>
    <property type="molecule type" value="Genomic_DNA"/>
</dbReference>
<dbReference type="STRING" id="1912795.BK816_04345"/>
<comment type="function">
    <text evidence="1 6">Catalyzes the reversible cyclization of carbamoyl aspartate to dihydroorotate.</text>
</comment>
<dbReference type="OrthoDB" id="9803027at2"/>
<protein>
    <recommendedName>
        <fullName evidence="6">Dihydroorotase</fullName>
        <shortName evidence="6">DHOase</shortName>
        <ecNumber evidence="6">3.5.2.3</ecNumber>
    </recommendedName>
</protein>
<dbReference type="InterPro" id="IPR011059">
    <property type="entry name" value="Metal-dep_hydrolase_composite"/>
</dbReference>
<dbReference type="CDD" id="cd01317">
    <property type="entry name" value="DHOase_IIa"/>
    <property type="match status" value="1"/>
</dbReference>
<dbReference type="SUPFAM" id="SSF51338">
    <property type="entry name" value="Composite domain of metallo-dependent hydrolases"/>
    <property type="match status" value="1"/>
</dbReference>
<feature type="binding site" evidence="6">
    <location>
        <position position="230"/>
    </location>
    <ligand>
        <name>Zn(2+)</name>
        <dbReference type="ChEBI" id="CHEBI:29105"/>
        <label>2</label>
    </ligand>
</feature>
<dbReference type="RefSeq" id="WP_071164087.1">
    <property type="nucleotide sequence ID" value="NZ_CP017812.1"/>
</dbReference>
<keyword evidence="6" id="KW-0862">Zinc</keyword>
<proteinExistence type="inferred from homology"/>
<comment type="catalytic activity">
    <reaction evidence="6">
        <text>(S)-dihydroorotate + H2O = N-carbamoyl-L-aspartate + H(+)</text>
        <dbReference type="Rhea" id="RHEA:24296"/>
        <dbReference type="ChEBI" id="CHEBI:15377"/>
        <dbReference type="ChEBI" id="CHEBI:15378"/>
        <dbReference type="ChEBI" id="CHEBI:30864"/>
        <dbReference type="ChEBI" id="CHEBI:32814"/>
        <dbReference type="EC" id="3.5.2.3"/>
    </reaction>
</comment>
<dbReference type="GO" id="GO:0006145">
    <property type="term" value="P:purine nucleobase catabolic process"/>
    <property type="evidence" value="ECO:0007669"/>
    <property type="project" value="TreeGrafter"/>
</dbReference>
<dbReference type="HAMAP" id="MF_00220_B">
    <property type="entry name" value="PyrC_classI_B"/>
    <property type="match status" value="1"/>
</dbReference>
<keyword evidence="5 6" id="KW-0665">Pyrimidine biosynthesis</keyword>
<dbReference type="GO" id="GO:0044205">
    <property type="term" value="P:'de novo' UMP biosynthetic process"/>
    <property type="evidence" value="ECO:0007669"/>
    <property type="project" value="UniProtKB-UniRule"/>
</dbReference>
<dbReference type="InterPro" id="IPR002195">
    <property type="entry name" value="Dihydroorotase_CS"/>
</dbReference>
<evidence type="ECO:0000259" key="7">
    <source>
        <dbReference type="Pfam" id="PF12890"/>
    </source>
</evidence>
<evidence type="ECO:0000313" key="9">
    <source>
        <dbReference type="Proteomes" id="UP000176288"/>
    </source>
</evidence>
<dbReference type="GO" id="GO:0008270">
    <property type="term" value="F:zinc ion binding"/>
    <property type="evidence" value="ECO:0007669"/>
    <property type="project" value="UniProtKB-UniRule"/>
</dbReference>
<feature type="binding site" evidence="6">
    <location>
        <position position="276"/>
    </location>
    <ligand>
        <name>substrate</name>
    </ligand>
</feature>
<feature type="binding site" evidence="6">
    <location>
        <position position="303"/>
    </location>
    <ligand>
        <name>Zn(2+)</name>
        <dbReference type="ChEBI" id="CHEBI:29105"/>
        <label>1</label>
    </ligand>
</feature>
<dbReference type="UniPathway" id="UPA00070">
    <property type="reaction ID" value="UER00117"/>
</dbReference>
<keyword evidence="9" id="KW-1185">Reference proteome</keyword>
<dbReference type="Pfam" id="PF12890">
    <property type="entry name" value="DHOase"/>
    <property type="match status" value="1"/>
</dbReference>
<dbReference type="PANTHER" id="PTHR43668">
    <property type="entry name" value="ALLANTOINASE"/>
    <property type="match status" value="1"/>
</dbReference>
<dbReference type="Gene3D" id="3.20.20.140">
    <property type="entry name" value="Metal-dependent hydrolases"/>
    <property type="match status" value="1"/>
</dbReference>
<evidence type="ECO:0000256" key="1">
    <source>
        <dbReference type="ARBA" id="ARBA00002368"/>
    </source>
</evidence>
<evidence type="ECO:0000256" key="6">
    <source>
        <dbReference type="HAMAP-Rule" id="MF_00220"/>
    </source>
</evidence>
<feature type="domain" description="Dihydroorotase catalytic" evidence="7">
    <location>
        <begin position="47"/>
        <end position="233"/>
    </location>
</feature>
<feature type="binding site" evidence="6">
    <location>
        <position position="150"/>
    </location>
    <ligand>
        <name>Zn(2+)</name>
        <dbReference type="ChEBI" id="CHEBI:29105"/>
        <label>2</label>
    </ligand>
</feature>
<feature type="binding site" evidence="6">
    <location>
        <position position="150"/>
    </location>
    <ligand>
        <name>Zn(2+)</name>
        <dbReference type="ChEBI" id="CHEBI:29105"/>
        <label>1</label>
    </ligand>
</feature>
<dbReference type="Gene3D" id="2.30.40.10">
    <property type="entry name" value="Urease, subunit C, domain 1"/>
    <property type="match status" value="1"/>
</dbReference>
<dbReference type="PROSITE" id="PS00483">
    <property type="entry name" value="DIHYDROOROTASE_2"/>
    <property type="match status" value="1"/>
</dbReference>
<feature type="binding site" evidence="6">
    <location>
        <position position="58"/>
    </location>
    <ligand>
        <name>Zn(2+)</name>
        <dbReference type="ChEBI" id="CHEBI:29105"/>
        <label>1</label>
    </ligand>
</feature>
<feature type="active site" evidence="6">
    <location>
        <position position="303"/>
    </location>
</feature>
<feature type="binding site" evidence="6">
    <location>
        <position position="177"/>
    </location>
    <ligand>
        <name>Zn(2+)</name>
        <dbReference type="ChEBI" id="CHEBI:29105"/>
        <label>2</label>
    </ligand>
</feature>
<comment type="cofactor">
    <cofactor evidence="6">
        <name>Zn(2+)</name>
        <dbReference type="ChEBI" id="CHEBI:29105"/>
    </cofactor>
    <text evidence="6">Binds 2 Zn(2+) ions per subunit.</text>
</comment>
<accession>A0A1D9MJU9</accession>
<feature type="binding site" evidence="6">
    <location>
        <position position="307"/>
    </location>
    <ligand>
        <name>substrate</name>
    </ligand>
</feature>
<dbReference type="GO" id="GO:0004151">
    <property type="term" value="F:dihydroorotase activity"/>
    <property type="evidence" value="ECO:0007669"/>
    <property type="project" value="UniProtKB-UniRule"/>
</dbReference>
<dbReference type="GO" id="GO:0005737">
    <property type="term" value="C:cytoplasm"/>
    <property type="evidence" value="ECO:0007669"/>
    <property type="project" value="TreeGrafter"/>
</dbReference>
<evidence type="ECO:0000256" key="5">
    <source>
        <dbReference type="ARBA" id="ARBA00022975"/>
    </source>
</evidence>